<dbReference type="Proteomes" id="UP000541426">
    <property type="component" value="Unassembled WGS sequence"/>
</dbReference>
<keyword evidence="3" id="KW-1185">Reference proteome</keyword>
<proteinExistence type="predicted"/>
<dbReference type="EMBL" id="JACIEJ010000002">
    <property type="protein sequence ID" value="MBB3984531.1"/>
    <property type="molecule type" value="Genomic_DNA"/>
</dbReference>
<feature type="transmembrane region" description="Helical" evidence="1">
    <location>
        <begin position="61"/>
        <end position="82"/>
    </location>
</feature>
<evidence type="ECO:0000256" key="1">
    <source>
        <dbReference type="SAM" id="Phobius"/>
    </source>
</evidence>
<dbReference type="AlphaFoldDB" id="A0A7W6DJR9"/>
<keyword evidence="1" id="KW-1133">Transmembrane helix</keyword>
<reference evidence="2 3" key="1">
    <citation type="submission" date="2020-08" db="EMBL/GenBank/DDBJ databases">
        <title>Genomic Encyclopedia of Type Strains, Phase IV (KMG-IV): sequencing the most valuable type-strain genomes for metagenomic binning, comparative biology and taxonomic classification.</title>
        <authorList>
            <person name="Goeker M."/>
        </authorList>
    </citation>
    <scope>NUCLEOTIDE SEQUENCE [LARGE SCALE GENOMIC DNA]</scope>
    <source>
        <strain evidence="2 3">DSM 102235</strain>
    </source>
</reference>
<gene>
    <name evidence="2" type="ORF">GGQ68_000847</name>
</gene>
<comment type="caution">
    <text evidence="2">The sequence shown here is derived from an EMBL/GenBank/DDBJ whole genome shotgun (WGS) entry which is preliminary data.</text>
</comment>
<protein>
    <submittedName>
        <fullName evidence="2">Uncharacterized protein</fullName>
    </submittedName>
</protein>
<organism evidence="2 3">
    <name type="scientific">Sagittula marina</name>
    <dbReference type="NCBI Taxonomy" id="943940"/>
    <lineage>
        <taxon>Bacteria</taxon>
        <taxon>Pseudomonadati</taxon>
        <taxon>Pseudomonadota</taxon>
        <taxon>Alphaproteobacteria</taxon>
        <taxon>Rhodobacterales</taxon>
        <taxon>Roseobacteraceae</taxon>
        <taxon>Sagittula</taxon>
    </lineage>
</organism>
<accession>A0A7W6DJR9</accession>
<name>A0A7W6DJR9_9RHOB</name>
<evidence type="ECO:0000313" key="3">
    <source>
        <dbReference type="Proteomes" id="UP000541426"/>
    </source>
</evidence>
<sequence>MNSDKTMSPTTFWPTDLTSPTMVFPDESARALAVWKKQRLASDRMVSIHHEPEAESPSGGLGVICWVFGSAVLMTVSLVWLIF</sequence>
<keyword evidence="1" id="KW-0812">Transmembrane</keyword>
<evidence type="ECO:0000313" key="2">
    <source>
        <dbReference type="EMBL" id="MBB3984531.1"/>
    </source>
</evidence>
<dbReference type="RefSeq" id="WP_183963214.1">
    <property type="nucleotide sequence ID" value="NZ_BAABBZ010000014.1"/>
</dbReference>
<keyword evidence="1" id="KW-0472">Membrane</keyword>